<evidence type="ECO:0000256" key="5">
    <source>
        <dbReference type="ARBA" id="ARBA00032011"/>
    </source>
</evidence>
<protein>
    <recommendedName>
        <fullName evidence="3 6">Mediator of RNA polymerase II transcription subunit 11</fullName>
    </recommendedName>
    <alternativeName>
        <fullName evidence="5 6">Mediator complex subunit 11</fullName>
    </alternativeName>
</protein>
<proteinExistence type="inferred from homology"/>
<comment type="caution">
    <text evidence="7">The sequence shown here is derived from an EMBL/GenBank/DDBJ whole genome shotgun (WGS) entry which is preliminary data.</text>
</comment>
<evidence type="ECO:0000256" key="4">
    <source>
        <dbReference type="ARBA" id="ARBA00023242"/>
    </source>
</evidence>
<keyword evidence="8" id="KW-1185">Reference proteome</keyword>
<comment type="subcellular location">
    <subcellularLocation>
        <location evidence="1 6">Nucleus</location>
    </subcellularLocation>
</comment>
<comment type="similarity">
    <text evidence="2 6">Belongs to the Mediator complex subunit 11 family.</text>
</comment>
<sequence>MEDANAARDAKLHELEQVDKDIILILSAAASCLTELGKEKTAMKSAETQAQTFLKTLEKVDGVLAQKISHLGQISSGGSHEGTHYDSMKEREIIMRCSLDMEDNLAFLAQERSKYLAMVASENAVVADLDDPMESPERPPS</sequence>
<evidence type="ECO:0000256" key="3">
    <source>
        <dbReference type="ARBA" id="ARBA00019621"/>
    </source>
</evidence>
<dbReference type="GO" id="GO:0006357">
    <property type="term" value="P:regulation of transcription by RNA polymerase II"/>
    <property type="evidence" value="ECO:0007669"/>
    <property type="project" value="InterPro"/>
</dbReference>
<keyword evidence="4 6" id="KW-0539">Nucleus</keyword>
<accession>A0A1W0WS42</accession>
<evidence type="ECO:0000313" key="7">
    <source>
        <dbReference type="EMBL" id="OQV18010.1"/>
    </source>
</evidence>
<evidence type="ECO:0000256" key="2">
    <source>
        <dbReference type="ARBA" id="ARBA00008186"/>
    </source>
</evidence>
<comment type="function">
    <text evidence="6">Component of the Mediator complex, a coactivator involved in the regulated transcription of nearly all RNA polymerase II-dependent genes. Mediator functions as a bridge to convey information from gene-specific regulatory proteins to the basal RNA polymerase II transcription machinery. Mediator is recruited to promoters by direct interactions with regulatory proteins and serves as a scaffold for the assembly of a functional pre-initiation complex with RNA polymerase II and the general transcription factors.</text>
</comment>
<keyword evidence="6" id="KW-0805">Transcription regulation</keyword>
<dbReference type="OrthoDB" id="5418434at2759"/>
<dbReference type="EMBL" id="MTYJ01000054">
    <property type="protein sequence ID" value="OQV18010.1"/>
    <property type="molecule type" value="Genomic_DNA"/>
</dbReference>
<dbReference type="GO" id="GO:0003712">
    <property type="term" value="F:transcription coregulator activity"/>
    <property type="evidence" value="ECO:0007669"/>
    <property type="project" value="InterPro"/>
</dbReference>
<gene>
    <name evidence="6" type="primary">MED11</name>
    <name evidence="7" type="ORF">BV898_07951</name>
</gene>
<evidence type="ECO:0000256" key="1">
    <source>
        <dbReference type="ARBA" id="ARBA00004123"/>
    </source>
</evidence>
<dbReference type="Proteomes" id="UP000192578">
    <property type="component" value="Unassembled WGS sequence"/>
</dbReference>
<keyword evidence="6" id="KW-0010">Activator</keyword>
<dbReference type="Gene3D" id="1.10.287.3490">
    <property type="match status" value="1"/>
</dbReference>
<dbReference type="InterPro" id="IPR019404">
    <property type="entry name" value="Mediator_Med11"/>
</dbReference>
<keyword evidence="6" id="KW-0804">Transcription</keyword>
<name>A0A1W0WS42_HYPEX</name>
<dbReference type="Pfam" id="PF10280">
    <property type="entry name" value="Med11"/>
    <property type="match status" value="1"/>
</dbReference>
<evidence type="ECO:0000313" key="8">
    <source>
        <dbReference type="Proteomes" id="UP000192578"/>
    </source>
</evidence>
<organism evidence="7 8">
    <name type="scientific">Hypsibius exemplaris</name>
    <name type="common">Freshwater tardigrade</name>
    <dbReference type="NCBI Taxonomy" id="2072580"/>
    <lineage>
        <taxon>Eukaryota</taxon>
        <taxon>Metazoa</taxon>
        <taxon>Ecdysozoa</taxon>
        <taxon>Tardigrada</taxon>
        <taxon>Eutardigrada</taxon>
        <taxon>Parachela</taxon>
        <taxon>Hypsibioidea</taxon>
        <taxon>Hypsibiidae</taxon>
        <taxon>Hypsibius</taxon>
    </lineage>
</organism>
<dbReference type="AlphaFoldDB" id="A0A1W0WS42"/>
<dbReference type="GO" id="GO:0016592">
    <property type="term" value="C:mediator complex"/>
    <property type="evidence" value="ECO:0007669"/>
    <property type="project" value="InterPro"/>
</dbReference>
<dbReference type="PANTHER" id="PTHR22890">
    <property type="entry name" value="MEDIATOR OF RNA POLYMERASE II TRANSCRIPTION SUBUNIT 11"/>
    <property type="match status" value="1"/>
</dbReference>
<comment type="subunit">
    <text evidence="6">Component of the Mediator complex.</text>
</comment>
<reference evidence="8" key="1">
    <citation type="submission" date="2017-01" db="EMBL/GenBank/DDBJ databases">
        <title>Comparative genomics of anhydrobiosis in the tardigrade Hypsibius dujardini.</title>
        <authorList>
            <person name="Yoshida Y."/>
            <person name="Koutsovoulos G."/>
            <person name="Laetsch D."/>
            <person name="Stevens L."/>
            <person name="Kumar S."/>
            <person name="Horikawa D."/>
            <person name="Ishino K."/>
            <person name="Komine S."/>
            <person name="Tomita M."/>
            <person name="Blaxter M."/>
            <person name="Arakawa K."/>
        </authorList>
    </citation>
    <scope>NUCLEOTIDE SEQUENCE [LARGE SCALE GENOMIC DNA]</scope>
    <source>
        <strain evidence="8">Z151</strain>
    </source>
</reference>
<evidence type="ECO:0000256" key="6">
    <source>
        <dbReference type="RuleBase" id="RU364147"/>
    </source>
</evidence>